<protein>
    <submittedName>
        <fullName evidence="1">Uncharacterized protein</fullName>
    </submittedName>
</protein>
<organism evidence="1">
    <name type="scientific">Escherichia coli</name>
    <dbReference type="NCBI Taxonomy" id="562"/>
    <lineage>
        <taxon>Bacteria</taxon>
        <taxon>Pseudomonadati</taxon>
        <taxon>Pseudomonadota</taxon>
        <taxon>Gammaproteobacteria</taxon>
        <taxon>Enterobacterales</taxon>
        <taxon>Enterobacteriaceae</taxon>
        <taxon>Escherichia</taxon>
    </lineage>
</organism>
<sequence>MVKEFVAIYNHERSHLALKYKTPDEVHQPFYGQKTVNLYQEQLKPGMWMSVDYVAVAEGVLKGYRDNGLSYLLIW</sequence>
<dbReference type="AlphaFoldDB" id="A0A0K3UJP5"/>
<reference evidence="1" key="1">
    <citation type="submission" date="2018-06" db="EMBL/GenBank/DDBJ databases">
        <authorList>
            <person name="Ashton P.M."/>
            <person name="Dallman T."/>
            <person name="Nair S."/>
            <person name="De Pinna E."/>
            <person name="Peters T."/>
            <person name="Grant K."/>
        </authorList>
    </citation>
    <scope>NUCLEOTIDE SEQUENCE [LARGE SCALE GENOMIC DNA]</scope>
    <source>
        <strain evidence="1">462023</strain>
    </source>
</reference>
<comment type="caution">
    <text evidence="1">The sequence shown here is derived from an EMBL/GenBank/DDBJ whole genome shotgun (WGS) entry which is preliminary data.</text>
</comment>
<gene>
    <name evidence="1" type="ORF">DNX30_27520</name>
</gene>
<proteinExistence type="predicted"/>
<dbReference type="EMBL" id="RTJF01000068">
    <property type="protein sequence ID" value="MJL96385.1"/>
    <property type="molecule type" value="Genomic_DNA"/>
</dbReference>
<accession>A0A0K3UJP5</accession>
<evidence type="ECO:0000313" key="1">
    <source>
        <dbReference type="EMBL" id="MJL96385.1"/>
    </source>
</evidence>
<dbReference type="RefSeq" id="WP_024183600.1">
    <property type="nucleotide sequence ID" value="NZ_BDRJ01000004.1"/>
</dbReference>
<dbReference type="Proteomes" id="UP000885382">
    <property type="component" value="Unassembled WGS sequence"/>
</dbReference>
<name>A0A0K3UJP5_ECOLX</name>